<evidence type="ECO:0000256" key="2">
    <source>
        <dbReference type="ARBA" id="ARBA00022553"/>
    </source>
</evidence>
<dbReference type="InterPro" id="IPR000198">
    <property type="entry name" value="RhoGAP_dom"/>
</dbReference>
<dbReference type="PROSITE" id="PS50200">
    <property type="entry name" value="RA"/>
    <property type="match status" value="1"/>
</dbReference>
<sequence>MGPLHEPGWQKRNRTKSCGECQISNKSFSQRRQSAPSVILSKALIKSKPVTRDCASQGSQDIFALIQSLLSPTRKLICQGNVVLQTGLQTQERFLILFNDLLIITKAKSVMQVKQKKCVRVSEMWTASCVDEVCEARTGSERSFVMGWPTYNCVATFSTSEEKDRWLSLIESCIKEEKQSDDPKMIPLKIFAKDVGNCAYAKTLFISNTDCTSDVISTALQQFGLSGGIKDYKLWVCSKQDETPYPLIGHEFPYSIKMSHIRLLQQGAVTSSYSQMSLLPIDAHCQFFLRPSQIKSTFTEQKSRRRRMSLISWAFKRGSSIEQSVQSESPGQTITLASGHLFGRPLSDVIKDNSLPSPIVDMLKCLCSEGAVTRGIFRRSAGVKACRELREKLDSGHFEEPLNGESVLVTASVFKEFLRNIPGSLLCEELYEQWLQAVEQDGERNGPMTERNLLQEVQRLVQLLPKENLLLLRHLMAMLHHIQLNAEHNQMTSFNLAVCIAPSCLWNHKLQSHEKDAKRVCDLVRVLIDNCCALFGDEIITLLKDLTEDNRSNRGSVGSLQQMSDSGYESLKNEVNTDTEDISKTRPLKDSRSMDSLMSLSDCDLDCPENDLMISTPSAQIRNLTPAVRQLRSLKLHRHSISTITLTSHEQEVTQESGKYEEFNRPDEVIDNVFLVQNIQQLDFMRKKQTTPSSNVSSAVTSPTYSSVSSTDSPFSWSTRKTLHSPQDSPSKGQSDLLTQNGSDYQRSNSLPNEKSSPPHHQRNATDIKASLQTKLTKNQQALQPLKRKSFSQTPTQMPLHKGKGLFYRGPGSPTHSPDPQTEEEVKLPQSVFYGQSCKLTVNKIRGQNAGLKSSKLSGKQLKFKALDLHPSSGKIDRDYFIDACPLGEKQALGRGQRLSCCSSSQWIV</sequence>
<feature type="region of interest" description="Disordered" evidence="3">
    <location>
        <begin position="687"/>
        <end position="764"/>
    </location>
</feature>
<dbReference type="Pfam" id="PF22286">
    <property type="entry name" value="RHG20_PH"/>
    <property type="match status" value="1"/>
</dbReference>
<feature type="compositionally biased region" description="Low complexity" evidence="3">
    <location>
        <begin position="696"/>
        <end position="719"/>
    </location>
</feature>
<feature type="domain" description="Rho-GAP" evidence="5">
    <location>
        <begin position="344"/>
        <end position="535"/>
    </location>
</feature>
<evidence type="ECO:0000259" key="5">
    <source>
        <dbReference type="PROSITE" id="PS50238"/>
    </source>
</evidence>
<dbReference type="CDD" id="cd17115">
    <property type="entry name" value="RA_RHG20"/>
    <property type="match status" value="1"/>
</dbReference>
<dbReference type="InterPro" id="IPR047886">
    <property type="entry name" value="ARHGAP20-like_RhoGAP"/>
</dbReference>
<name>A0ABR3MT67_9TELE</name>
<dbReference type="PANTHER" id="PTHR23179">
    <property type="entry name" value="T-CELL ACTIVATION RHO GTPASE ACTIVATING PROTEIN-RELATED"/>
    <property type="match status" value="1"/>
</dbReference>
<feature type="region of interest" description="Disordered" evidence="3">
    <location>
        <begin position="551"/>
        <end position="590"/>
    </location>
</feature>
<evidence type="ECO:0008006" key="8">
    <source>
        <dbReference type="Google" id="ProtNLM"/>
    </source>
</evidence>
<feature type="compositionally biased region" description="Polar residues" evidence="3">
    <location>
        <begin position="724"/>
        <end position="756"/>
    </location>
</feature>
<evidence type="ECO:0000256" key="3">
    <source>
        <dbReference type="SAM" id="MobiDB-lite"/>
    </source>
</evidence>
<comment type="caution">
    <text evidence="6">The sequence shown here is derived from an EMBL/GenBank/DDBJ whole genome shotgun (WGS) entry which is preliminary data.</text>
</comment>
<feature type="domain" description="Ras-associating" evidence="4">
    <location>
        <begin position="188"/>
        <end position="294"/>
    </location>
</feature>
<organism evidence="6 7">
    <name type="scientific">Cirrhinus molitorella</name>
    <name type="common">mud carp</name>
    <dbReference type="NCBI Taxonomy" id="172907"/>
    <lineage>
        <taxon>Eukaryota</taxon>
        <taxon>Metazoa</taxon>
        <taxon>Chordata</taxon>
        <taxon>Craniata</taxon>
        <taxon>Vertebrata</taxon>
        <taxon>Euteleostomi</taxon>
        <taxon>Actinopterygii</taxon>
        <taxon>Neopterygii</taxon>
        <taxon>Teleostei</taxon>
        <taxon>Ostariophysi</taxon>
        <taxon>Cypriniformes</taxon>
        <taxon>Cyprinidae</taxon>
        <taxon>Labeoninae</taxon>
        <taxon>Labeonini</taxon>
        <taxon>Cirrhinus</taxon>
    </lineage>
</organism>
<dbReference type="SUPFAM" id="SSF48350">
    <property type="entry name" value="GTPase activation domain, GAP"/>
    <property type="match status" value="1"/>
</dbReference>
<dbReference type="InterPro" id="IPR008936">
    <property type="entry name" value="Rho_GTPase_activation_prot"/>
</dbReference>
<dbReference type="InterPro" id="IPR047887">
    <property type="entry name" value="ARHGAP20_PH"/>
</dbReference>
<dbReference type="Proteomes" id="UP001558613">
    <property type="component" value="Unassembled WGS sequence"/>
</dbReference>
<feature type="region of interest" description="Disordered" evidence="3">
    <location>
        <begin position="780"/>
        <end position="824"/>
    </location>
</feature>
<dbReference type="PROSITE" id="PS50238">
    <property type="entry name" value="RHOGAP"/>
    <property type="match status" value="1"/>
</dbReference>
<dbReference type="Pfam" id="PF00788">
    <property type="entry name" value="RA"/>
    <property type="match status" value="1"/>
</dbReference>
<protein>
    <recommendedName>
        <fullName evidence="8">Rho GTPase activating protein 20</fullName>
    </recommendedName>
</protein>
<evidence type="ECO:0000313" key="7">
    <source>
        <dbReference type="Proteomes" id="UP001558613"/>
    </source>
</evidence>
<dbReference type="InterPro" id="IPR000159">
    <property type="entry name" value="RA_dom"/>
</dbReference>
<dbReference type="InterPro" id="IPR047888">
    <property type="entry name" value="ARHGAP20_RA"/>
</dbReference>
<feature type="compositionally biased region" description="Polar residues" evidence="3">
    <location>
        <begin position="553"/>
        <end position="567"/>
    </location>
</feature>
<dbReference type="InterPro" id="IPR001849">
    <property type="entry name" value="PH_domain"/>
</dbReference>
<evidence type="ECO:0000313" key="6">
    <source>
        <dbReference type="EMBL" id="KAL1267801.1"/>
    </source>
</evidence>
<dbReference type="InterPro" id="IPR011993">
    <property type="entry name" value="PH-like_dom_sf"/>
</dbReference>
<proteinExistence type="predicted"/>
<gene>
    <name evidence="6" type="ORF">QQF64_033164</name>
</gene>
<evidence type="ECO:0000259" key="4">
    <source>
        <dbReference type="PROSITE" id="PS50200"/>
    </source>
</evidence>
<dbReference type="EMBL" id="JAYMGO010000009">
    <property type="protein sequence ID" value="KAL1267801.1"/>
    <property type="molecule type" value="Genomic_DNA"/>
</dbReference>
<dbReference type="CDD" id="cd04402">
    <property type="entry name" value="RhoGAP_ARHGAP20"/>
    <property type="match status" value="1"/>
</dbReference>
<keyword evidence="7" id="KW-1185">Reference proteome</keyword>
<keyword evidence="2" id="KW-0597">Phosphoprotein</keyword>
<dbReference type="InterPro" id="IPR029071">
    <property type="entry name" value="Ubiquitin-like_domsf"/>
</dbReference>
<dbReference type="SUPFAM" id="SSF54236">
    <property type="entry name" value="Ubiquitin-like"/>
    <property type="match status" value="1"/>
</dbReference>
<dbReference type="Gene3D" id="2.30.29.30">
    <property type="entry name" value="Pleckstrin-homology domain (PH domain)/Phosphotyrosine-binding domain (PTB)"/>
    <property type="match status" value="1"/>
</dbReference>
<dbReference type="CDD" id="cd13319">
    <property type="entry name" value="PH_RARhoGAP"/>
    <property type="match status" value="1"/>
</dbReference>
<reference evidence="6 7" key="1">
    <citation type="submission" date="2023-09" db="EMBL/GenBank/DDBJ databases">
        <authorList>
            <person name="Wang M."/>
        </authorList>
    </citation>
    <scope>NUCLEOTIDE SEQUENCE [LARGE SCALE GENOMIC DNA]</scope>
    <source>
        <strain evidence="6">GT-2023</strain>
        <tissue evidence="6">Liver</tissue>
    </source>
</reference>
<dbReference type="PANTHER" id="PTHR23179:SF28">
    <property type="entry name" value="RHO GTPASE-ACTIVATING PROTEIN 20"/>
    <property type="match status" value="1"/>
</dbReference>
<dbReference type="Gene3D" id="1.10.555.10">
    <property type="entry name" value="Rho GTPase activation protein"/>
    <property type="match status" value="1"/>
</dbReference>
<dbReference type="Pfam" id="PF00620">
    <property type="entry name" value="RhoGAP"/>
    <property type="match status" value="1"/>
</dbReference>
<dbReference type="SMART" id="SM00233">
    <property type="entry name" value="PH"/>
    <property type="match status" value="1"/>
</dbReference>
<accession>A0ABR3MT67</accession>
<evidence type="ECO:0000256" key="1">
    <source>
        <dbReference type="ARBA" id="ARBA00022468"/>
    </source>
</evidence>
<feature type="compositionally biased region" description="Basic and acidic residues" evidence="3">
    <location>
        <begin position="581"/>
        <end position="590"/>
    </location>
</feature>
<dbReference type="SUPFAM" id="SSF50729">
    <property type="entry name" value="PH domain-like"/>
    <property type="match status" value="1"/>
</dbReference>
<dbReference type="SMART" id="SM00324">
    <property type="entry name" value="RhoGAP"/>
    <property type="match status" value="1"/>
</dbReference>
<keyword evidence="1" id="KW-0343">GTPase activation</keyword>